<dbReference type="OrthoDB" id="3473305at2759"/>
<feature type="compositionally biased region" description="Basic residues" evidence="1">
    <location>
        <begin position="199"/>
        <end position="208"/>
    </location>
</feature>
<evidence type="ECO:0000313" key="3">
    <source>
        <dbReference type="EMBL" id="CZR55181.1"/>
    </source>
</evidence>
<organism evidence="3 4">
    <name type="scientific">Phialocephala subalpina</name>
    <dbReference type="NCBI Taxonomy" id="576137"/>
    <lineage>
        <taxon>Eukaryota</taxon>
        <taxon>Fungi</taxon>
        <taxon>Dikarya</taxon>
        <taxon>Ascomycota</taxon>
        <taxon>Pezizomycotina</taxon>
        <taxon>Leotiomycetes</taxon>
        <taxon>Helotiales</taxon>
        <taxon>Mollisiaceae</taxon>
        <taxon>Phialocephala</taxon>
        <taxon>Phialocephala fortinii species complex</taxon>
    </lineage>
</organism>
<proteinExistence type="predicted"/>
<evidence type="ECO:0000313" key="4">
    <source>
        <dbReference type="Proteomes" id="UP000184330"/>
    </source>
</evidence>
<dbReference type="Pfam" id="PF20150">
    <property type="entry name" value="2EXR"/>
    <property type="match status" value="1"/>
</dbReference>
<gene>
    <name evidence="3" type="ORF">PAC_05067</name>
</gene>
<feature type="compositionally biased region" description="Basic and acidic residues" evidence="1">
    <location>
        <begin position="238"/>
        <end position="248"/>
    </location>
</feature>
<feature type="domain" description="2EXR" evidence="2">
    <location>
        <begin position="267"/>
        <end position="381"/>
    </location>
</feature>
<dbReference type="EMBL" id="FJOG01000006">
    <property type="protein sequence ID" value="CZR55181.1"/>
    <property type="molecule type" value="Genomic_DNA"/>
</dbReference>
<feature type="compositionally biased region" description="Basic and acidic residues" evidence="1">
    <location>
        <begin position="187"/>
        <end position="198"/>
    </location>
</feature>
<feature type="compositionally biased region" description="Basic and acidic residues" evidence="1">
    <location>
        <begin position="51"/>
        <end position="60"/>
    </location>
</feature>
<feature type="compositionally biased region" description="Polar residues" evidence="1">
    <location>
        <begin position="249"/>
        <end position="258"/>
    </location>
</feature>
<protein>
    <recommendedName>
        <fullName evidence="2">2EXR domain-containing protein</fullName>
    </recommendedName>
</protein>
<feature type="region of interest" description="Disordered" evidence="1">
    <location>
        <begin position="161"/>
        <end position="261"/>
    </location>
</feature>
<feature type="compositionally biased region" description="Low complexity" evidence="1">
    <location>
        <begin position="27"/>
        <end position="49"/>
    </location>
</feature>
<dbReference type="AlphaFoldDB" id="A0A1L7WQY5"/>
<feature type="region of interest" description="Disordered" evidence="1">
    <location>
        <begin position="1"/>
        <end position="148"/>
    </location>
</feature>
<feature type="compositionally biased region" description="Low complexity" evidence="1">
    <location>
        <begin position="69"/>
        <end position="78"/>
    </location>
</feature>
<feature type="compositionally biased region" description="Basic and acidic residues" evidence="1">
    <location>
        <begin position="15"/>
        <end position="25"/>
    </location>
</feature>
<feature type="compositionally biased region" description="Basic and acidic residues" evidence="1">
    <location>
        <begin position="97"/>
        <end position="108"/>
    </location>
</feature>
<feature type="compositionally biased region" description="Polar residues" evidence="1">
    <location>
        <begin position="213"/>
        <end position="235"/>
    </location>
</feature>
<evidence type="ECO:0000256" key="1">
    <source>
        <dbReference type="SAM" id="MobiDB-lite"/>
    </source>
</evidence>
<dbReference type="PANTHER" id="PTHR35910:SF6">
    <property type="entry name" value="2EXR DOMAIN-CONTAINING PROTEIN"/>
    <property type="match status" value="1"/>
</dbReference>
<dbReference type="InterPro" id="IPR045518">
    <property type="entry name" value="2EXR"/>
</dbReference>
<dbReference type="Proteomes" id="UP000184330">
    <property type="component" value="Unassembled WGS sequence"/>
</dbReference>
<dbReference type="PANTHER" id="PTHR35910">
    <property type="entry name" value="2EXR DOMAIN-CONTAINING PROTEIN"/>
    <property type="match status" value="1"/>
</dbReference>
<name>A0A1L7WQY5_9HELO</name>
<reference evidence="3 4" key="1">
    <citation type="submission" date="2016-03" db="EMBL/GenBank/DDBJ databases">
        <authorList>
            <person name="Ploux O."/>
        </authorList>
    </citation>
    <scope>NUCLEOTIDE SEQUENCE [LARGE SCALE GENOMIC DNA]</scope>
    <source>
        <strain evidence="3 4">UAMH 11012</strain>
    </source>
</reference>
<sequence>MSNPRRIGSLLCRQPELKGTSDAEKCPSNSPTAASASSSPPRFFANSSPDSSKRGQERRNISGSNAWPSSPAILSSSSGREMLPISHRCDSTGCTDTIKDPKPVHESHNGNASETSRGSSSPPLPRSKRGVPSVSLLDSPTDTGKHLMDIFHFQGGNGIKTVRHLATPRPPRSKRGDPPVSLVPSADTDKHHKAIHDNHIRKKFKAAHPRPTSPSVPSEETQESLTPTTQPTSLAIDTRPRAKGESGRQEGSQLSSDSKTAKKPTEFTLFLRLPIELRLMIWSLALPGPRVIEILCKEDAERDFYTKSKPPILLHVCQESREHSLKVFQEFRAQNSISRDTEHFMHNSVEVQESLIEDQYDGTVVIHEAKPVHTYINYRKDLLYVSLGSYNRRGGTYAGKINDFLSDVDEDDAAEIRCIGLEPPHNPLNEILQTLSTKFSKLETCGGVTSDPCASHPGPNVLEQWNSAPHFPAVGFEEVELEPGETYKSRRWNPRTDRVEEVDTHLTVEKFEERTAELRKAAKQMGIDEAWIDNLEFPAIEIEREGP</sequence>
<accession>A0A1L7WQY5</accession>
<keyword evidence="4" id="KW-1185">Reference proteome</keyword>
<evidence type="ECO:0000259" key="2">
    <source>
        <dbReference type="Pfam" id="PF20150"/>
    </source>
</evidence>